<dbReference type="RefSeq" id="YP_010651302.1">
    <property type="nucleotide sequence ID" value="NC_070781.1"/>
</dbReference>
<proteinExistence type="predicted"/>
<evidence type="ECO:0000313" key="2">
    <source>
        <dbReference type="Proteomes" id="UP001202581"/>
    </source>
</evidence>
<accession>A0AA49BS63</accession>
<dbReference type="KEGG" id="vg:77926935"/>
<gene>
    <name evidence="1" type="primary">217</name>
    <name evidence="1" type="ORF">SEA_TOMAS_217</name>
</gene>
<name>A0AA49BS63_9CAUD</name>
<dbReference type="EMBL" id="OL829978">
    <property type="protein sequence ID" value="UMO76363.1"/>
    <property type="molecule type" value="Genomic_DNA"/>
</dbReference>
<protein>
    <submittedName>
        <fullName evidence="1">Uncharacterized protein</fullName>
    </submittedName>
</protein>
<dbReference type="Proteomes" id="UP001202581">
    <property type="component" value="Segment"/>
</dbReference>
<organism evidence="1 2">
    <name type="scientific">Streptomyces phage Tomas</name>
    <dbReference type="NCBI Taxonomy" id="2914443"/>
    <lineage>
        <taxon>Viruses</taxon>
        <taxon>Duplodnaviria</taxon>
        <taxon>Heunggongvirae</taxon>
        <taxon>Uroviricota</taxon>
        <taxon>Caudoviricetes</taxon>
        <taxon>Stanwilliamsviridae</taxon>
        <taxon>Boydwoodruffvirinae</taxon>
        <taxon>Tomasvirus</taxon>
        <taxon>Tomasvirus tomas</taxon>
    </lineage>
</organism>
<keyword evidence="2" id="KW-1185">Reference proteome</keyword>
<sequence>MNSEVKIGMLIAATISIFFLTIGGAVTADKYLTEQTTQKCIDAGKVWTGKACVDNTSDLRYIDND</sequence>
<reference evidence="1" key="1">
    <citation type="submission" date="2021-12" db="EMBL/GenBank/DDBJ databases">
        <authorList>
            <person name="Khadka S."/>
            <person name="Uribe D.A."/>
            <person name="Klipsch I.N."/>
            <person name="Rene S.R."/>
            <person name="Jimenez M.L."/>
            <person name="Saini B.K."/>
            <person name="Zugasti M."/>
            <person name="Bullon R.M."/>
            <person name="Sharp C.D."/>
            <person name="Kapinga K.O."/>
            <person name="Warner C.P."/>
            <person name="Sarinana J."/>
            <person name="Jimenez A."/>
            <person name="Layton S.R."/>
            <person name="Nayek S."/>
            <person name="Hughes L.E."/>
            <person name="Garlena R.A."/>
            <person name="Russell D.A."/>
            <person name="Jacobs-Sera D."/>
            <person name="Hatfull G.F."/>
        </authorList>
    </citation>
    <scope>NUCLEOTIDE SEQUENCE</scope>
</reference>
<dbReference type="GeneID" id="77926935"/>
<evidence type="ECO:0000313" key="1">
    <source>
        <dbReference type="EMBL" id="UMO76363.1"/>
    </source>
</evidence>